<accession>A0A0C3DV38</accession>
<name>A0A0C3DV38_OIDMZ</name>
<reference evidence="1 2" key="1">
    <citation type="submission" date="2014-04" db="EMBL/GenBank/DDBJ databases">
        <authorList>
            <consortium name="DOE Joint Genome Institute"/>
            <person name="Kuo A."/>
            <person name="Martino E."/>
            <person name="Perotto S."/>
            <person name="Kohler A."/>
            <person name="Nagy L.G."/>
            <person name="Floudas D."/>
            <person name="Copeland A."/>
            <person name="Barry K.W."/>
            <person name="Cichocki N."/>
            <person name="Veneault-Fourrey C."/>
            <person name="LaButti K."/>
            <person name="Lindquist E.A."/>
            <person name="Lipzen A."/>
            <person name="Lundell T."/>
            <person name="Morin E."/>
            <person name="Murat C."/>
            <person name="Sun H."/>
            <person name="Tunlid A."/>
            <person name="Henrissat B."/>
            <person name="Grigoriev I.V."/>
            <person name="Hibbett D.S."/>
            <person name="Martin F."/>
            <person name="Nordberg H.P."/>
            <person name="Cantor M.N."/>
            <person name="Hua S.X."/>
        </authorList>
    </citation>
    <scope>NUCLEOTIDE SEQUENCE [LARGE SCALE GENOMIC DNA]</scope>
    <source>
        <strain evidence="1 2">Zn</strain>
    </source>
</reference>
<dbReference type="Proteomes" id="UP000054321">
    <property type="component" value="Unassembled WGS sequence"/>
</dbReference>
<protein>
    <submittedName>
        <fullName evidence="1">Uncharacterized protein</fullName>
    </submittedName>
</protein>
<evidence type="ECO:0000313" key="1">
    <source>
        <dbReference type="EMBL" id="KIN05968.1"/>
    </source>
</evidence>
<dbReference type="HOGENOM" id="CLU_2886381_0_0_1"/>
<dbReference type="InParanoid" id="A0A0C3DV38"/>
<keyword evidence="2" id="KW-1185">Reference proteome</keyword>
<sequence>MLYYAGLATLAFQIVTNPSALPCLIPPQAINPHSSPHTQTLECKKTPYPNPILHQKCKAAALV</sequence>
<gene>
    <name evidence="1" type="ORF">OIDMADRAFT_17090</name>
</gene>
<dbReference type="AlphaFoldDB" id="A0A0C3DV38"/>
<reference evidence="2" key="2">
    <citation type="submission" date="2015-01" db="EMBL/GenBank/DDBJ databases">
        <title>Evolutionary Origins and Diversification of the Mycorrhizal Mutualists.</title>
        <authorList>
            <consortium name="DOE Joint Genome Institute"/>
            <consortium name="Mycorrhizal Genomics Consortium"/>
            <person name="Kohler A."/>
            <person name="Kuo A."/>
            <person name="Nagy L.G."/>
            <person name="Floudas D."/>
            <person name="Copeland A."/>
            <person name="Barry K.W."/>
            <person name="Cichocki N."/>
            <person name="Veneault-Fourrey C."/>
            <person name="LaButti K."/>
            <person name="Lindquist E.A."/>
            <person name="Lipzen A."/>
            <person name="Lundell T."/>
            <person name="Morin E."/>
            <person name="Murat C."/>
            <person name="Riley R."/>
            <person name="Ohm R."/>
            <person name="Sun H."/>
            <person name="Tunlid A."/>
            <person name="Henrissat B."/>
            <person name="Grigoriev I.V."/>
            <person name="Hibbett D.S."/>
            <person name="Martin F."/>
        </authorList>
    </citation>
    <scope>NUCLEOTIDE SEQUENCE [LARGE SCALE GENOMIC DNA]</scope>
    <source>
        <strain evidence="2">Zn</strain>
    </source>
</reference>
<dbReference type="EMBL" id="KN832871">
    <property type="protein sequence ID" value="KIN05968.1"/>
    <property type="molecule type" value="Genomic_DNA"/>
</dbReference>
<evidence type="ECO:0000313" key="2">
    <source>
        <dbReference type="Proteomes" id="UP000054321"/>
    </source>
</evidence>
<organism evidence="1 2">
    <name type="scientific">Oidiodendron maius (strain Zn)</name>
    <dbReference type="NCBI Taxonomy" id="913774"/>
    <lineage>
        <taxon>Eukaryota</taxon>
        <taxon>Fungi</taxon>
        <taxon>Dikarya</taxon>
        <taxon>Ascomycota</taxon>
        <taxon>Pezizomycotina</taxon>
        <taxon>Leotiomycetes</taxon>
        <taxon>Leotiomycetes incertae sedis</taxon>
        <taxon>Myxotrichaceae</taxon>
        <taxon>Oidiodendron</taxon>
    </lineage>
</organism>
<proteinExistence type="predicted"/>